<dbReference type="InterPro" id="IPR036643">
    <property type="entry name" value="RNApol_insert_sf"/>
</dbReference>
<dbReference type="PROSITE" id="PS00446">
    <property type="entry name" value="RNA_POL_D_30KD"/>
    <property type="match status" value="1"/>
</dbReference>
<dbReference type="GO" id="GO:0005736">
    <property type="term" value="C:RNA polymerase I complex"/>
    <property type="evidence" value="ECO:0007669"/>
    <property type="project" value="TreeGrafter"/>
</dbReference>
<evidence type="ECO:0000256" key="1">
    <source>
        <dbReference type="ARBA" id="ARBA00022478"/>
    </source>
</evidence>
<evidence type="ECO:0000259" key="3">
    <source>
        <dbReference type="SMART" id="SM00662"/>
    </source>
</evidence>
<dbReference type="Gene3D" id="3.30.1360.10">
    <property type="entry name" value="RNA polymerase, RBP11-like subunit"/>
    <property type="match status" value="1"/>
</dbReference>
<dbReference type="InterPro" id="IPR001514">
    <property type="entry name" value="DNA-dir_RNA_pol_30-40kDasu_CS"/>
</dbReference>
<dbReference type="InterPro" id="IPR022842">
    <property type="entry name" value="RNAP_Rpo3/Rpb3/RPAC1"/>
</dbReference>
<feature type="domain" description="DNA-directed RNA polymerase RpoA/D/Rpb3-type" evidence="3">
    <location>
        <begin position="151"/>
        <end position="429"/>
    </location>
</feature>
<dbReference type="Gene3D" id="3.30.70.20">
    <property type="match status" value="1"/>
</dbReference>
<dbReference type="GO" id="GO:0005666">
    <property type="term" value="C:RNA polymerase III complex"/>
    <property type="evidence" value="ECO:0007669"/>
    <property type="project" value="TreeGrafter"/>
</dbReference>
<dbReference type="SUPFAM" id="SSF56553">
    <property type="entry name" value="Insert subdomain of RNA polymerase alpha subunit"/>
    <property type="match status" value="1"/>
</dbReference>
<evidence type="ECO:0000313" key="4">
    <source>
        <dbReference type="EMBL" id="CAD6248384.1"/>
    </source>
</evidence>
<dbReference type="GO" id="GO:0003899">
    <property type="term" value="F:DNA-directed RNA polymerase activity"/>
    <property type="evidence" value="ECO:0007669"/>
    <property type="project" value="InterPro"/>
</dbReference>
<dbReference type="EMBL" id="CAJGYO010000007">
    <property type="protein sequence ID" value="CAD6248384.1"/>
    <property type="molecule type" value="Genomic_DNA"/>
</dbReference>
<dbReference type="Gene3D" id="2.170.120.12">
    <property type="entry name" value="DNA-directed RNA polymerase, insert domain"/>
    <property type="match status" value="1"/>
</dbReference>
<organism evidence="4 5">
    <name type="scientific">Miscanthus lutarioriparius</name>
    <dbReference type="NCBI Taxonomy" id="422564"/>
    <lineage>
        <taxon>Eukaryota</taxon>
        <taxon>Viridiplantae</taxon>
        <taxon>Streptophyta</taxon>
        <taxon>Embryophyta</taxon>
        <taxon>Tracheophyta</taxon>
        <taxon>Spermatophyta</taxon>
        <taxon>Magnoliopsida</taxon>
        <taxon>Liliopsida</taxon>
        <taxon>Poales</taxon>
        <taxon>Poaceae</taxon>
        <taxon>PACMAD clade</taxon>
        <taxon>Panicoideae</taxon>
        <taxon>Andropogonodae</taxon>
        <taxon>Andropogoneae</taxon>
        <taxon>Saccharinae</taxon>
        <taxon>Miscanthus</taxon>
    </lineage>
</organism>
<dbReference type="OrthoDB" id="270173at2759"/>
<reference evidence="4" key="1">
    <citation type="submission" date="2020-10" db="EMBL/GenBank/DDBJ databases">
        <authorList>
            <person name="Han B."/>
            <person name="Lu T."/>
            <person name="Zhao Q."/>
            <person name="Huang X."/>
            <person name="Zhao Y."/>
        </authorList>
    </citation>
    <scope>NUCLEOTIDE SEQUENCE</scope>
</reference>
<evidence type="ECO:0000256" key="2">
    <source>
        <dbReference type="ARBA" id="ARBA00023163"/>
    </source>
</evidence>
<dbReference type="NCBIfam" id="NF001988">
    <property type="entry name" value="PRK00783.1"/>
    <property type="match status" value="1"/>
</dbReference>
<dbReference type="InterPro" id="IPR033901">
    <property type="entry name" value="RNAPI/III_AC40"/>
</dbReference>
<proteinExistence type="inferred from homology"/>
<dbReference type="Pfam" id="PF01193">
    <property type="entry name" value="RNA_pol_L"/>
    <property type="match status" value="1"/>
</dbReference>
<dbReference type="Proteomes" id="UP000604825">
    <property type="component" value="Unassembled WGS sequence"/>
</dbReference>
<dbReference type="GO" id="GO:0003677">
    <property type="term" value="F:DNA binding"/>
    <property type="evidence" value="ECO:0007669"/>
    <property type="project" value="InterPro"/>
</dbReference>
<dbReference type="CDD" id="cd07032">
    <property type="entry name" value="RNAP_I_II_AC40"/>
    <property type="match status" value="1"/>
</dbReference>
<keyword evidence="1" id="KW-0240">DNA-directed RNA polymerase</keyword>
<dbReference type="InterPro" id="IPR036603">
    <property type="entry name" value="RBP11-like"/>
</dbReference>
<dbReference type="GO" id="GO:0046983">
    <property type="term" value="F:protein dimerization activity"/>
    <property type="evidence" value="ECO:0007669"/>
    <property type="project" value="InterPro"/>
</dbReference>
<dbReference type="GO" id="GO:0006351">
    <property type="term" value="P:DNA-templated transcription"/>
    <property type="evidence" value="ECO:0007669"/>
    <property type="project" value="InterPro"/>
</dbReference>
<dbReference type="SMART" id="SM00662">
    <property type="entry name" value="RPOLD"/>
    <property type="match status" value="1"/>
</dbReference>
<dbReference type="SUPFAM" id="SSF55257">
    <property type="entry name" value="RBP11-like subunits of RNA polymerase"/>
    <property type="match status" value="1"/>
</dbReference>
<dbReference type="PANTHER" id="PTHR11800">
    <property type="entry name" value="DNA-DIRECTED RNA POLYMERASE"/>
    <property type="match status" value="1"/>
</dbReference>
<keyword evidence="2" id="KW-0804">Transcription</keyword>
<accession>A0A811PWK4</accession>
<sequence>MPKKGTKSKKKEVDDVPNQQENKLPDYLELQRTRVVCNDDAPIYVHTFICHSSLMAFHLLIMITFITLALHMFPCEIVCLVCLIYCLAYKLNFTYMHRYFYIKRLIDYITEYNSRLPTLGTFAAMGVDNSVSVEKFCKNFKIEINRLTEDDMEFDMIGIDASIANAFRRILIAEVPTMAIEKVFMVDNTSVIADEVLSHRLGLIPPLDADPRLFDYISVKSSELEWLPEGSQLSMSAPAHSGDKQKTFTSFSQSQKEILEKPLGVKFKDITIARLGPGQAIEFEAHAVKGVGKVHAKWSPVATAWYRMLPEVVILEEIKGAQAEELVKKCPVNVFDIEDLGNGGKRAVVAKPRACTLCRECIRPEESEESTEGASEAQESSAPWKQIELRRVRDHFIFTIESTGSLRPEVLFTEAVKILEEKCERVISELS</sequence>
<dbReference type="HAMAP" id="MF_00320">
    <property type="entry name" value="RNApol_arch_Rpo3"/>
    <property type="match status" value="1"/>
</dbReference>
<dbReference type="AlphaFoldDB" id="A0A811PWK4"/>
<dbReference type="PANTHER" id="PTHR11800:SF13">
    <property type="entry name" value="DNA-DIRECTED RNA POLYMERASES I AND III SUBUNIT RPAC1"/>
    <property type="match status" value="1"/>
</dbReference>
<evidence type="ECO:0000313" key="5">
    <source>
        <dbReference type="Proteomes" id="UP000604825"/>
    </source>
</evidence>
<dbReference type="InterPro" id="IPR011263">
    <property type="entry name" value="DNA-dir_RNA_pol_RpoA/D/Rpb3"/>
</dbReference>
<name>A0A811PWK4_9POAL</name>
<keyword evidence="5" id="KW-1185">Reference proteome</keyword>
<protein>
    <recommendedName>
        <fullName evidence="3">DNA-directed RNA polymerase RpoA/D/Rpb3-type domain-containing protein</fullName>
    </recommendedName>
</protein>
<dbReference type="InterPro" id="IPR050518">
    <property type="entry name" value="Rpo3/RPB3_RNA_Pol_subunit"/>
</dbReference>
<gene>
    <name evidence="4" type="ORF">NCGR_LOCUS32522</name>
</gene>
<comment type="caution">
    <text evidence="4">The sequence shown here is derived from an EMBL/GenBank/DDBJ whole genome shotgun (WGS) entry which is preliminary data.</text>
</comment>